<dbReference type="OrthoDB" id="77878at2759"/>
<evidence type="ECO:0000313" key="3">
    <source>
        <dbReference type="Proteomes" id="UP000319663"/>
    </source>
</evidence>
<evidence type="ECO:0000313" key="2">
    <source>
        <dbReference type="EMBL" id="TQB70934.1"/>
    </source>
</evidence>
<dbReference type="STRING" id="5098.A0A507QUH9"/>
<dbReference type="SUPFAM" id="SSF53474">
    <property type="entry name" value="alpha/beta-Hydrolases"/>
    <property type="match status" value="1"/>
</dbReference>
<dbReference type="InterPro" id="IPR029058">
    <property type="entry name" value="AB_hydrolase_fold"/>
</dbReference>
<dbReference type="Pfam" id="PF05705">
    <property type="entry name" value="DUF829"/>
    <property type="match status" value="1"/>
</dbReference>
<dbReference type="PANTHER" id="PTHR12265:SF36">
    <property type="entry name" value="P450, PUTATIVE (EUROFUNG)-RELATED"/>
    <property type="match status" value="1"/>
</dbReference>
<sequence length="296" mass="33108">MAGKTTGEDPLAPFVRLSSCVYLRQPSSQSGHDGRLYPKTIVIAFWMNAPPRTLVKYVTEYTRLAPSATIIFIRTSSSDFLVRGMAWAQRVRVAPAVQAIRTASPKADAPVFLHMFSNGGASATAYLLETYRGVTGEPLCISSMIIDSAPGTLALNPSVKAFSFVLPKLWLWRLLGKAFLYVILISGWLLRKLTRMPDAVTHARTVLNNSRLIRAPDSNSGLRRCYLYSDADELIDWRDVESHAADAESKGWIVQKEMFLGTPHVEHMRAHPVRYWSIVKTFLEIQAKEREVIVAN</sequence>
<reference evidence="2 3" key="1">
    <citation type="submission" date="2019-06" db="EMBL/GenBank/DDBJ databases">
        <title>Wine fermentation using esterase from Monascus purpureus.</title>
        <authorList>
            <person name="Geng C."/>
            <person name="Zhang Y."/>
        </authorList>
    </citation>
    <scope>NUCLEOTIDE SEQUENCE [LARGE SCALE GENOMIC DNA]</scope>
    <source>
        <strain evidence="2">HQ1</strain>
    </source>
</reference>
<keyword evidence="1" id="KW-0812">Transmembrane</keyword>
<evidence type="ECO:0008006" key="4">
    <source>
        <dbReference type="Google" id="ProtNLM"/>
    </source>
</evidence>
<proteinExistence type="predicted"/>
<evidence type="ECO:0000256" key="1">
    <source>
        <dbReference type="SAM" id="Phobius"/>
    </source>
</evidence>
<keyword evidence="1" id="KW-0472">Membrane</keyword>
<protein>
    <recommendedName>
        <fullName evidence="4">Indole-diterpene biosynthesis protein PaxU</fullName>
    </recommendedName>
</protein>
<comment type="caution">
    <text evidence="2">The sequence shown here is derived from an EMBL/GenBank/DDBJ whole genome shotgun (WGS) entry which is preliminary data.</text>
</comment>
<dbReference type="AlphaFoldDB" id="A0A507QUH9"/>
<feature type="transmembrane region" description="Helical" evidence="1">
    <location>
        <begin position="170"/>
        <end position="190"/>
    </location>
</feature>
<keyword evidence="3" id="KW-1185">Reference proteome</keyword>
<dbReference type="EMBL" id="VIFY01000091">
    <property type="protein sequence ID" value="TQB70934.1"/>
    <property type="molecule type" value="Genomic_DNA"/>
</dbReference>
<accession>A0A507QUH9</accession>
<dbReference type="InterPro" id="IPR008547">
    <property type="entry name" value="DUF829_TMEM53"/>
</dbReference>
<organism evidence="2 3">
    <name type="scientific">Monascus purpureus</name>
    <name type="common">Red mold</name>
    <name type="synonym">Monascus anka</name>
    <dbReference type="NCBI Taxonomy" id="5098"/>
    <lineage>
        <taxon>Eukaryota</taxon>
        <taxon>Fungi</taxon>
        <taxon>Dikarya</taxon>
        <taxon>Ascomycota</taxon>
        <taxon>Pezizomycotina</taxon>
        <taxon>Eurotiomycetes</taxon>
        <taxon>Eurotiomycetidae</taxon>
        <taxon>Eurotiales</taxon>
        <taxon>Aspergillaceae</taxon>
        <taxon>Monascus</taxon>
    </lineage>
</organism>
<keyword evidence="1" id="KW-1133">Transmembrane helix</keyword>
<gene>
    <name evidence="2" type="ORF">MPDQ_007947</name>
</gene>
<dbReference type="Proteomes" id="UP000319663">
    <property type="component" value="Unassembled WGS sequence"/>
</dbReference>
<dbReference type="PANTHER" id="PTHR12265">
    <property type="entry name" value="TRANSMEMBRANE PROTEIN 53"/>
    <property type="match status" value="1"/>
</dbReference>
<name>A0A507QUH9_MONPU</name>